<organism evidence="3">
    <name type="scientific">Hydatigena taeniaeformis</name>
    <name type="common">Feline tapeworm</name>
    <name type="synonym">Taenia taeniaeformis</name>
    <dbReference type="NCBI Taxonomy" id="6205"/>
    <lineage>
        <taxon>Eukaryota</taxon>
        <taxon>Metazoa</taxon>
        <taxon>Spiralia</taxon>
        <taxon>Lophotrochozoa</taxon>
        <taxon>Platyhelminthes</taxon>
        <taxon>Cestoda</taxon>
        <taxon>Eucestoda</taxon>
        <taxon>Cyclophyllidea</taxon>
        <taxon>Taeniidae</taxon>
        <taxon>Hydatigera</taxon>
    </lineage>
</organism>
<evidence type="ECO:0000313" key="3">
    <source>
        <dbReference type="WBParaSite" id="TTAC_0000556801-mRNA-1"/>
    </source>
</evidence>
<dbReference type="WBParaSite" id="TTAC_0000556801-mRNA-1">
    <property type="protein sequence ID" value="TTAC_0000556801-mRNA-1"/>
    <property type="gene ID" value="TTAC_0000556801"/>
</dbReference>
<reference evidence="3" key="1">
    <citation type="submission" date="2017-02" db="UniProtKB">
        <authorList>
            <consortium name="WormBaseParasite"/>
        </authorList>
    </citation>
    <scope>IDENTIFICATION</scope>
</reference>
<reference evidence="1 2" key="2">
    <citation type="submission" date="2018-11" db="EMBL/GenBank/DDBJ databases">
        <authorList>
            <consortium name="Pathogen Informatics"/>
        </authorList>
    </citation>
    <scope>NUCLEOTIDE SEQUENCE [LARGE SCALE GENOMIC DNA]</scope>
</reference>
<keyword evidence="2" id="KW-1185">Reference proteome</keyword>
<dbReference type="STRING" id="6205.A0A0R3WXS8"/>
<proteinExistence type="predicted"/>
<evidence type="ECO:0000313" key="1">
    <source>
        <dbReference type="EMBL" id="VDM27216.1"/>
    </source>
</evidence>
<dbReference type="Gene3D" id="3.90.79.10">
    <property type="entry name" value="Nucleoside Triphosphate Pyrophosphohydrolase"/>
    <property type="match status" value="1"/>
</dbReference>
<accession>A0A0R3WXS8</accession>
<dbReference type="AlphaFoldDB" id="A0A0R3WXS8"/>
<sequence length="200" mass="22549">MNAMDTNRASHHIITLDSTAMATRSVTCLRNPEGRVGIAGKGLLPQFGANTACIVIVERSGFSNADEVLLHRGVRAQAQFPWFLCRHGLDCSQNSCYTELVREFCHKLVMVSGKSEMIDSTLLKQFINSYSKHVYLGPVSDPINCDNAWLEVTVVYFKIISPFNSINNIKEVCFVPHPDMLRLNSFMMVCRCNWYQPLVL</sequence>
<evidence type="ECO:0000313" key="2">
    <source>
        <dbReference type="Proteomes" id="UP000274429"/>
    </source>
</evidence>
<protein>
    <submittedName>
        <fullName evidence="3">Peptidase S1 domain-containing protein</fullName>
    </submittedName>
</protein>
<name>A0A0R3WXS8_HYDTA</name>
<dbReference type="EMBL" id="UYWX01007971">
    <property type="protein sequence ID" value="VDM27216.1"/>
    <property type="molecule type" value="Genomic_DNA"/>
</dbReference>
<dbReference type="Proteomes" id="UP000274429">
    <property type="component" value="Unassembled WGS sequence"/>
</dbReference>
<dbReference type="OrthoDB" id="9983120at2759"/>
<gene>
    <name evidence="1" type="ORF">TTAC_LOCUS5552</name>
</gene>